<dbReference type="CTD" id="36383891"/>
<dbReference type="GeneID" id="36383891"/>
<accession>A0A090LP24</accession>
<evidence type="ECO:0000313" key="4">
    <source>
        <dbReference type="WormBase" id="SRAE_X000083500"/>
    </source>
</evidence>
<reference evidence="3" key="2">
    <citation type="submission" date="2020-12" db="UniProtKB">
        <authorList>
            <consortium name="WormBaseParasite"/>
        </authorList>
    </citation>
    <scope>IDENTIFICATION</scope>
</reference>
<protein>
    <submittedName>
        <fullName evidence="1 3">Uncharacterized protein</fullName>
    </submittedName>
</protein>
<evidence type="ECO:0000313" key="2">
    <source>
        <dbReference type="Proteomes" id="UP000035682"/>
    </source>
</evidence>
<dbReference type="WormBase" id="SRAE_X000083500">
    <property type="protein sequence ID" value="SRP11090"/>
    <property type="gene ID" value="WBGene00266397"/>
</dbReference>
<dbReference type="WBParaSite" id="SRAE_X000083500.1">
    <property type="protein sequence ID" value="SRAE_X000083500.1"/>
    <property type="gene ID" value="WBGene00266397"/>
</dbReference>
<dbReference type="EMBL" id="LN609530">
    <property type="protein sequence ID" value="CEF71511.1"/>
    <property type="molecule type" value="Genomic_DNA"/>
</dbReference>
<organism evidence="1">
    <name type="scientific">Strongyloides ratti</name>
    <name type="common">Parasitic roundworm</name>
    <dbReference type="NCBI Taxonomy" id="34506"/>
    <lineage>
        <taxon>Eukaryota</taxon>
        <taxon>Metazoa</taxon>
        <taxon>Ecdysozoa</taxon>
        <taxon>Nematoda</taxon>
        <taxon>Chromadorea</taxon>
        <taxon>Rhabditida</taxon>
        <taxon>Tylenchina</taxon>
        <taxon>Panagrolaimomorpha</taxon>
        <taxon>Strongyloidoidea</taxon>
        <taxon>Strongyloididae</taxon>
        <taxon>Strongyloides</taxon>
    </lineage>
</organism>
<evidence type="ECO:0000313" key="3">
    <source>
        <dbReference type="WBParaSite" id="SRAE_X000083500.1"/>
    </source>
</evidence>
<name>A0A090LP24_STRRB</name>
<sequence>MPENPSIRYAFESVECNGSCYHGYELDPLERLGCTTDKLKNITSYINFTTPACYKNSAVHFTLCICDWDNCNILEGQSLFESILKARNSISQNKANILMSIIFIIFLVTL</sequence>
<dbReference type="Proteomes" id="UP000035682">
    <property type="component" value="Unplaced"/>
</dbReference>
<keyword evidence="2" id="KW-1185">Reference proteome</keyword>
<gene>
    <name evidence="1 3 4" type="ORF">SRAE_X000083500</name>
</gene>
<evidence type="ECO:0000313" key="1">
    <source>
        <dbReference type="EMBL" id="CEF71511.1"/>
    </source>
</evidence>
<dbReference type="RefSeq" id="XP_024510707.1">
    <property type="nucleotide sequence ID" value="XM_024645227.1"/>
</dbReference>
<reference evidence="1 2" key="1">
    <citation type="submission" date="2014-09" db="EMBL/GenBank/DDBJ databases">
        <authorList>
            <person name="Martin A.A."/>
        </authorList>
    </citation>
    <scope>NUCLEOTIDE SEQUENCE</scope>
    <source>
        <strain evidence="2">ED321</strain>
        <strain evidence="1">ED321 Heterogonic</strain>
    </source>
</reference>
<dbReference type="AlphaFoldDB" id="A0A090LP24"/>
<proteinExistence type="predicted"/>